<reference evidence="1" key="1">
    <citation type="journal article" date="2021" name="New Phytol.">
        <title>Evolutionary innovations through gain and loss of genes in the ectomycorrhizal Boletales.</title>
        <authorList>
            <person name="Wu G."/>
            <person name="Miyauchi S."/>
            <person name="Morin E."/>
            <person name="Kuo A."/>
            <person name="Drula E."/>
            <person name="Varga T."/>
            <person name="Kohler A."/>
            <person name="Feng B."/>
            <person name="Cao Y."/>
            <person name="Lipzen A."/>
            <person name="Daum C."/>
            <person name="Hundley H."/>
            <person name="Pangilinan J."/>
            <person name="Johnson J."/>
            <person name="Barry K."/>
            <person name="LaButti K."/>
            <person name="Ng V."/>
            <person name="Ahrendt S."/>
            <person name="Min B."/>
            <person name="Choi I.G."/>
            <person name="Park H."/>
            <person name="Plett J.M."/>
            <person name="Magnuson J."/>
            <person name="Spatafora J.W."/>
            <person name="Nagy L.G."/>
            <person name="Henrissat B."/>
            <person name="Grigoriev I.V."/>
            <person name="Yang Z.L."/>
            <person name="Xu J."/>
            <person name="Martin F.M."/>
        </authorList>
    </citation>
    <scope>NUCLEOTIDE SEQUENCE</scope>
    <source>
        <strain evidence="1">KUC20120723A-06</strain>
    </source>
</reference>
<dbReference type="Proteomes" id="UP000790709">
    <property type="component" value="Unassembled WGS sequence"/>
</dbReference>
<accession>A0ACB8BD97</accession>
<comment type="caution">
    <text evidence="1">The sequence shown here is derived from an EMBL/GenBank/DDBJ whole genome shotgun (WGS) entry which is preliminary data.</text>
</comment>
<sequence length="371" mass="40932">MNLFLGILIAYICGAFVRGQGHSPPYQGTLHTRKYFYVGGSYVKRGTSEIAHGQMYVEHLVPAKVTQTLPILFIHGNGMTGTNFLNTPDGRTGWADYFMGQGYEVYLVDQATRGRSAWQRGVDGNTTTPDIYTMESRFTATQRYNLWPQASLHTQWPGNGSVGDDIFDAFYDTVMPSLDSAVEASELMKAAGSKLIDDIGPLIVLTHSQSGYIGWSLGDARPKSVKAIIALEPNGPPFQEAIFSTNPARLYGLTSIPIAYTPPINSSKDLHPVAVSSSPNYTCYQQPNPPRQLTNLVEIPVLVVTSESGYHAVYDNCTAQYLVRAGVNTTHIRLEDLGIYGNGHMMFMEKNSLQIAEQVIEKWICDTLKCQ</sequence>
<name>A0ACB8BD97_9AGAM</name>
<gene>
    <name evidence="1" type="ORF">BV22DRAFT_1015321</name>
</gene>
<keyword evidence="2" id="KW-1185">Reference proteome</keyword>
<evidence type="ECO:0000313" key="1">
    <source>
        <dbReference type="EMBL" id="KAH7923484.1"/>
    </source>
</evidence>
<evidence type="ECO:0000313" key="2">
    <source>
        <dbReference type="Proteomes" id="UP000790709"/>
    </source>
</evidence>
<proteinExistence type="predicted"/>
<organism evidence="1 2">
    <name type="scientific">Leucogyrophana mollusca</name>
    <dbReference type="NCBI Taxonomy" id="85980"/>
    <lineage>
        <taxon>Eukaryota</taxon>
        <taxon>Fungi</taxon>
        <taxon>Dikarya</taxon>
        <taxon>Basidiomycota</taxon>
        <taxon>Agaricomycotina</taxon>
        <taxon>Agaricomycetes</taxon>
        <taxon>Agaricomycetidae</taxon>
        <taxon>Boletales</taxon>
        <taxon>Boletales incertae sedis</taxon>
        <taxon>Leucogyrophana</taxon>
    </lineage>
</organism>
<protein>
    <submittedName>
        <fullName evidence="1">Alpha/beta-hydrolase</fullName>
    </submittedName>
</protein>
<dbReference type="EMBL" id="MU266451">
    <property type="protein sequence ID" value="KAH7923484.1"/>
    <property type="molecule type" value="Genomic_DNA"/>
</dbReference>